<evidence type="ECO:0000256" key="13">
    <source>
        <dbReference type="SAM" id="Phobius"/>
    </source>
</evidence>
<dbReference type="CDD" id="cd00082">
    <property type="entry name" value="HisKA"/>
    <property type="match status" value="1"/>
</dbReference>
<dbReference type="SUPFAM" id="SSF47384">
    <property type="entry name" value="Homodimeric domain of signal transducing histidine kinase"/>
    <property type="match status" value="1"/>
</dbReference>
<dbReference type="SUPFAM" id="SSF55874">
    <property type="entry name" value="ATPase domain of HSP90 chaperone/DNA topoisomerase II/histidine kinase"/>
    <property type="match status" value="1"/>
</dbReference>
<gene>
    <name evidence="15" type="ORF">HNR39_004051</name>
</gene>
<dbReference type="PRINTS" id="PR00344">
    <property type="entry name" value="BCTRLSENSOR"/>
</dbReference>
<dbReference type="GO" id="GO:0000155">
    <property type="term" value="F:phosphorelay sensor kinase activity"/>
    <property type="evidence" value="ECO:0007669"/>
    <property type="project" value="InterPro"/>
</dbReference>
<accession>A0A840RUD0</accession>
<dbReference type="PANTHER" id="PTHR45436:SF14">
    <property type="entry name" value="SENSOR PROTEIN QSEC"/>
    <property type="match status" value="1"/>
</dbReference>
<evidence type="ECO:0000313" key="15">
    <source>
        <dbReference type="EMBL" id="MBB5202187.1"/>
    </source>
</evidence>
<evidence type="ECO:0000256" key="7">
    <source>
        <dbReference type="ARBA" id="ARBA00022741"/>
    </source>
</evidence>
<comment type="caution">
    <text evidence="15">The sequence shown here is derived from an EMBL/GenBank/DDBJ whole genome shotgun (WGS) entry which is preliminary data.</text>
</comment>
<keyword evidence="4" id="KW-0597">Phosphoprotein</keyword>
<dbReference type="SMART" id="SM00388">
    <property type="entry name" value="HisKA"/>
    <property type="match status" value="1"/>
</dbReference>
<comment type="catalytic activity">
    <reaction evidence="1">
        <text>ATP + protein L-histidine = ADP + protein N-phospho-L-histidine.</text>
        <dbReference type="EC" id="2.7.13.3"/>
    </reaction>
</comment>
<keyword evidence="9" id="KW-0067">ATP-binding</keyword>
<evidence type="ECO:0000256" key="11">
    <source>
        <dbReference type="ARBA" id="ARBA00023012"/>
    </source>
</evidence>
<evidence type="ECO:0000256" key="10">
    <source>
        <dbReference type="ARBA" id="ARBA00022989"/>
    </source>
</evidence>
<evidence type="ECO:0000256" key="3">
    <source>
        <dbReference type="ARBA" id="ARBA00012438"/>
    </source>
</evidence>
<keyword evidence="5" id="KW-0808">Transferase</keyword>
<keyword evidence="11" id="KW-0902">Two-component regulatory system</keyword>
<evidence type="ECO:0000313" key="16">
    <source>
        <dbReference type="Proteomes" id="UP000571084"/>
    </source>
</evidence>
<protein>
    <recommendedName>
        <fullName evidence="3">histidine kinase</fullName>
        <ecNumber evidence="3">2.7.13.3</ecNumber>
    </recommendedName>
</protein>
<evidence type="ECO:0000259" key="14">
    <source>
        <dbReference type="PROSITE" id="PS50109"/>
    </source>
</evidence>
<evidence type="ECO:0000256" key="5">
    <source>
        <dbReference type="ARBA" id="ARBA00022679"/>
    </source>
</evidence>
<dbReference type="Pfam" id="PF00512">
    <property type="entry name" value="HisKA"/>
    <property type="match status" value="1"/>
</dbReference>
<feature type="domain" description="Histidine kinase" evidence="14">
    <location>
        <begin position="229"/>
        <end position="441"/>
    </location>
</feature>
<dbReference type="PANTHER" id="PTHR45436">
    <property type="entry name" value="SENSOR HISTIDINE KINASE YKOH"/>
    <property type="match status" value="1"/>
</dbReference>
<dbReference type="InterPro" id="IPR005467">
    <property type="entry name" value="His_kinase_dom"/>
</dbReference>
<dbReference type="EMBL" id="JACHHQ010000011">
    <property type="protein sequence ID" value="MBB5202187.1"/>
    <property type="molecule type" value="Genomic_DNA"/>
</dbReference>
<keyword evidence="16" id="KW-1185">Reference proteome</keyword>
<dbReference type="RefSeq" id="WP_245182460.1">
    <property type="nucleotide sequence ID" value="NZ_JAAOZT010000013.1"/>
</dbReference>
<feature type="transmembrane region" description="Helical" evidence="13">
    <location>
        <begin position="149"/>
        <end position="172"/>
    </location>
</feature>
<dbReference type="InterPro" id="IPR036097">
    <property type="entry name" value="HisK_dim/P_sf"/>
</dbReference>
<evidence type="ECO:0000256" key="4">
    <source>
        <dbReference type="ARBA" id="ARBA00022553"/>
    </source>
</evidence>
<dbReference type="InterPro" id="IPR050428">
    <property type="entry name" value="TCS_sensor_his_kinase"/>
</dbReference>
<evidence type="ECO:0000256" key="6">
    <source>
        <dbReference type="ARBA" id="ARBA00022692"/>
    </source>
</evidence>
<evidence type="ECO:0000256" key="9">
    <source>
        <dbReference type="ARBA" id="ARBA00022840"/>
    </source>
</evidence>
<evidence type="ECO:0000256" key="12">
    <source>
        <dbReference type="ARBA" id="ARBA00023136"/>
    </source>
</evidence>
<comment type="subcellular location">
    <subcellularLocation>
        <location evidence="2">Membrane</location>
        <topology evidence="2">Multi-pass membrane protein</topology>
    </subcellularLocation>
</comment>
<dbReference type="InterPro" id="IPR004358">
    <property type="entry name" value="Sig_transdc_His_kin-like_C"/>
</dbReference>
<evidence type="ECO:0000256" key="2">
    <source>
        <dbReference type="ARBA" id="ARBA00004141"/>
    </source>
</evidence>
<keyword evidence="7" id="KW-0547">Nucleotide-binding</keyword>
<evidence type="ECO:0000256" key="1">
    <source>
        <dbReference type="ARBA" id="ARBA00000085"/>
    </source>
</evidence>
<dbReference type="EC" id="2.7.13.3" evidence="3"/>
<dbReference type="SMART" id="SM00387">
    <property type="entry name" value="HATPase_c"/>
    <property type="match status" value="1"/>
</dbReference>
<dbReference type="AlphaFoldDB" id="A0A840RUD0"/>
<dbReference type="Pfam" id="PF02518">
    <property type="entry name" value="HATPase_c"/>
    <property type="match status" value="1"/>
</dbReference>
<dbReference type="InterPro" id="IPR036890">
    <property type="entry name" value="HATPase_C_sf"/>
</dbReference>
<keyword evidence="6 13" id="KW-0812">Transmembrane</keyword>
<keyword evidence="12 13" id="KW-0472">Membrane</keyword>
<dbReference type="Gene3D" id="1.10.287.130">
    <property type="match status" value="1"/>
</dbReference>
<dbReference type="Gene3D" id="3.30.565.10">
    <property type="entry name" value="Histidine kinase-like ATPase, C-terminal domain"/>
    <property type="match status" value="1"/>
</dbReference>
<keyword evidence="8 15" id="KW-0418">Kinase</keyword>
<dbReference type="GO" id="GO:0005524">
    <property type="term" value="F:ATP binding"/>
    <property type="evidence" value="ECO:0007669"/>
    <property type="project" value="UniProtKB-KW"/>
</dbReference>
<keyword evidence="10 13" id="KW-1133">Transmembrane helix</keyword>
<reference evidence="15 16" key="1">
    <citation type="submission" date="2020-08" db="EMBL/GenBank/DDBJ databases">
        <title>Genomic Encyclopedia of Type Strains, Phase IV (KMG-IV): sequencing the most valuable type-strain genomes for metagenomic binning, comparative biology and taxonomic classification.</title>
        <authorList>
            <person name="Goeker M."/>
        </authorList>
    </citation>
    <scope>NUCLEOTIDE SEQUENCE [LARGE SCALE GENOMIC DNA]</scope>
    <source>
        <strain evidence="15 16">DSM 23240</strain>
    </source>
</reference>
<organism evidence="15 16">
    <name type="scientific">Glaciimonas immobilis</name>
    <dbReference type="NCBI Taxonomy" id="728004"/>
    <lineage>
        <taxon>Bacteria</taxon>
        <taxon>Pseudomonadati</taxon>
        <taxon>Pseudomonadota</taxon>
        <taxon>Betaproteobacteria</taxon>
        <taxon>Burkholderiales</taxon>
        <taxon>Oxalobacteraceae</taxon>
        <taxon>Glaciimonas</taxon>
    </lineage>
</organism>
<dbReference type="InterPro" id="IPR003661">
    <property type="entry name" value="HisK_dim/P_dom"/>
</dbReference>
<proteinExistence type="predicted"/>
<dbReference type="Proteomes" id="UP000571084">
    <property type="component" value="Unassembled WGS sequence"/>
</dbReference>
<dbReference type="InterPro" id="IPR003594">
    <property type="entry name" value="HATPase_dom"/>
</dbReference>
<dbReference type="GO" id="GO:0005886">
    <property type="term" value="C:plasma membrane"/>
    <property type="evidence" value="ECO:0007669"/>
    <property type="project" value="TreeGrafter"/>
</dbReference>
<dbReference type="PROSITE" id="PS50109">
    <property type="entry name" value="HIS_KIN"/>
    <property type="match status" value="1"/>
</dbReference>
<evidence type="ECO:0000256" key="8">
    <source>
        <dbReference type="ARBA" id="ARBA00022777"/>
    </source>
</evidence>
<name>A0A840RUD0_9BURK</name>
<sequence length="446" mass="49345">MKSLRRRLLLWLLPATFLIGVLASVGTYWGALIELSDLLNDQMRYITEQINVDGEGKVSLQPPSKRMMDPFAEDNSDEVLLQVWRNGKVEYTTNSSLILPPPEKSGLHDVLAGDQIWHTMSSQRGDRWVRVAQARDTRWEALAKVSVHLLWPVISLIPIVALFLWYGIGYGLKPLRQIKNELDRRHANSMEPIDAVSVPSELAPFAGAVNNLLLRLEQAFTMQKNFIGDAAHELRTPIMGLRIQAQLAERATNDEERKTAQIQLQTGIDRLAHIAGQLLALARLDPHENIAPQPVELAALCKSVIIDQARLADIKHIDLGLAEQTPVQIQGNIDNLRILLNNLVDNAIRYAGLGARVDISVRQTSQGVVLEVCDDGPGIPEAERAHVTERFYRGGNSVESGSGLGLSIVKRIADQHGARVLLGPGPHSRGLNVQVWFPLDTMADAV</sequence>